<accession>A0A0C9W0E7</accession>
<gene>
    <name evidence="1" type="ORF">M422DRAFT_251498</name>
</gene>
<reference evidence="1 2" key="1">
    <citation type="submission" date="2014-06" db="EMBL/GenBank/DDBJ databases">
        <title>Evolutionary Origins and Diversification of the Mycorrhizal Mutualists.</title>
        <authorList>
            <consortium name="DOE Joint Genome Institute"/>
            <consortium name="Mycorrhizal Genomics Consortium"/>
            <person name="Kohler A."/>
            <person name="Kuo A."/>
            <person name="Nagy L.G."/>
            <person name="Floudas D."/>
            <person name="Copeland A."/>
            <person name="Barry K.W."/>
            <person name="Cichocki N."/>
            <person name="Veneault-Fourrey C."/>
            <person name="LaButti K."/>
            <person name="Lindquist E.A."/>
            <person name="Lipzen A."/>
            <person name="Lundell T."/>
            <person name="Morin E."/>
            <person name="Murat C."/>
            <person name="Riley R."/>
            <person name="Ohm R."/>
            <person name="Sun H."/>
            <person name="Tunlid A."/>
            <person name="Henrissat B."/>
            <person name="Grigoriev I.V."/>
            <person name="Hibbett D.S."/>
            <person name="Martin F."/>
        </authorList>
    </citation>
    <scope>NUCLEOTIDE SEQUENCE [LARGE SCALE GENOMIC DNA]</scope>
    <source>
        <strain evidence="1 2">SS14</strain>
    </source>
</reference>
<dbReference type="HOGENOM" id="CLU_719957_0_0_1"/>
<proteinExistence type="predicted"/>
<evidence type="ECO:0000313" key="2">
    <source>
        <dbReference type="Proteomes" id="UP000054279"/>
    </source>
</evidence>
<sequence>MAKAYTDEDAYSGIEESHNIPFNRGTLYGGSAPSPTSSSVLLHDSFEDITAESQKNPSQNNIATPPQHVVLHPLMSCGARFAPPLPLPTFNSVLTEEERVLLQHAIADHCSLSQSMDNVSNESVAPSITPMQSPSNGLRNFRPHEIYPVQHEPRKLNARRSPCSEPFIDGFLSYKDGKHRLVPVELIEKCDIDHEAHQTQHVTSASKDENTIEDAKKQDFLKSHSSLVRKLQAHPVYSQRQYQTRTKNQIMYGTLENVIDDPLRRHIESKSHPHHYQSSGSLQYPFARSSTGLPYEEQVETEAPKAFWVSFIRKLDTTAQKVVNKINPVKPAVTFFDNFQGKQKLELKKAEHHCRVDYGPPDGAMRLNRWGSAPVLRTVATSKNLMHIGAGDAIVRVDSSPDITPEQSASGCDIVTTWLE</sequence>
<dbReference type="AlphaFoldDB" id="A0A0C9W0E7"/>
<dbReference type="Proteomes" id="UP000054279">
    <property type="component" value="Unassembled WGS sequence"/>
</dbReference>
<protein>
    <submittedName>
        <fullName evidence="1">Uncharacterized protein</fullName>
    </submittedName>
</protein>
<evidence type="ECO:0000313" key="1">
    <source>
        <dbReference type="EMBL" id="KIJ44875.1"/>
    </source>
</evidence>
<name>A0A0C9W0E7_SPHS4</name>
<dbReference type="EMBL" id="KN837114">
    <property type="protein sequence ID" value="KIJ44875.1"/>
    <property type="molecule type" value="Genomic_DNA"/>
</dbReference>
<organism evidence="1 2">
    <name type="scientific">Sphaerobolus stellatus (strain SS14)</name>
    <dbReference type="NCBI Taxonomy" id="990650"/>
    <lineage>
        <taxon>Eukaryota</taxon>
        <taxon>Fungi</taxon>
        <taxon>Dikarya</taxon>
        <taxon>Basidiomycota</taxon>
        <taxon>Agaricomycotina</taxon>
        <taxon>Agaricomycetes</taxon>
        <taxon>Phallomycetidae</taxon>
        <taxon>Geastrales</taxon>
        <taxon>Sphaerobolaceae</taxon>
        <taxon>Sphaerobolus</taxon>
    </lineage>
</organism>
<keyword evidence="2" id="KW-1185">Reference proteome</keyword>